<dbReference type="PIRSF" id="PIRSF026760">
    <property type="entry name" value="UCP026760"/>
    <property type="match status" value="1"/>
</dbReference>
<gene>
    <name evidence="3" type="ORF">KZ820_05840</name>
</gene>
<keyword evidence="4" id="KW-1185">Reference proteome</keyword>
<dbReference type="InterPro" id="IPR035402">
    <property type="entry name" value="DgcN-like_N"/>
</dbReference>
<dbReference type="InterPro" id="IPR027417">
    <property type="entry name" value="P-loop_NTPase"/>
</dbReference>
<dbReference type="PANTHER" id="PTHR40690:SF1">
    <property type="entry name" value="DUF1611 DOMAIN-CONTAINING PROTEIN"/>
    <property type="match status" value="1"/>
</dbReference>
<evidence type="ECO:0000313" key="4">
    <source>
        <dbReference type="Proteomes" id="UP000759103"/>
    </source>
</evidence>
<dbReference type="InterPro" id="IPR011669">
    <property type="entry name" value="DgcN-like"/>
</dbReference>
<dbReference type="PANTHER" id="PTHR40690">
    <property type="entry name" value="GLL3100 PROTEIN"/>
    <property type="match status" value="1"/>
</dbReference>
<dbReference type="Gene3D" id="3.40.50.300">
    <property type="entry name" value="P-loop containing nucleotide triphosphate hydrolases"/>
    <property type="match status" value="1"/>
</dbReference>
<organism evidence="3 4">
    <name type="scientific">Sphingomonas citri</name>
    <dbReference type="NCBI Taxonomy" id="2862499"/>
    <lineage>
        <taxon>Bacteria</taxon>
        <taxon>Pseudomonadati</taxon>
        <taxon>Pseudomonadota</taxon>
        <taxon>Alphaproteobacteria</taxon>
        <taxon>Sphingomonadales</taxon>
        <taxon>Sphingomonadaceae</taxon>
        <taxon>Sphingomonas</taxon>
    </lineage>
</organism>
<dbReference type="InterPro" id="IPR035086">
    <property type="entry name" value="DgcN-like_C"/>
</dbReference>
<evidence type="ECO:0000259" key="2">
    <source>
        <dbReference type="Pfam" id="PF17396"/>
    </source>
</evidence>
<dbReference type="Proteomes" id="UP000759103">
    <property type="component" value="Unassembled WGS sequence"/>
</dbReference>
<name>A0ABS7BKV7_9SPHN</name>
<sequence length="348" mass="35412">MVREASASPPRAVHALAAPYLLFLGDATEPGFAKTALGLRDWAADKCLAEHALPAATVSTGLPRMTPANAAAAGARAMVIGVANQGGVIPAAWMPELLAAVEAGLDLVAGLHTRLGDIAALREAVARAGTRLVDVREPPPALPIATGAKRTGRRLLTVGTDCALGKKYTALAIARGLRARGHDATFRASGQTGIMIAGEGIAIDAVVADFAAGAAELLSPANAPTHLDVIEGQGSLFHPSYAAVSLALLHGSQPDLFVVCHQPTRAQILGTPGYGVPSIEAVIEQTIAVGRLTNPAIRCAGVSLNTAGMAAEEAAAEIAHTAERLGLQTADPIRGGDAFERLLDACAA</sequence>
<evidence type="ECO:0000259" key="1">
    <source>
        <dbReference type="Pfam" id="PF07755"/>
    </source>
</evidence>
<dbReference type="SUPFAM" id="SSF52540">
    <property type="entry name" value="P-loop containing nucleoside triphosphate hydrolases"/>
    <property type="match status" value="1"/>
</dbReference>
<accession>A0ABS7BKV7</accession>
<comment type="caution">
    <text evidence="3">The sequence shown here is derived from an EMBL/GenBank/DDBJ whole genome shotgun (WGS) entry which is preliminary data.</text>
</comment>
<dbReference type="EMBL" id="JAHXZN010000001">
    <property type="protein sequence ID" value="MBW6530252.1"/>
    <property type="molecule type" value="Genomic_DNA"/>
</dbReference>
<dbReference type="Pfam" id="PF07755">
    <property type="entry name" value="DUF1611"/>
    <property type="match status" value="1"/>
</dbReference>
<protein>
    <submittedName>
        <fullName evidence="3">DUF1611 domain-containing protein</fullName>
    </submittedName>
</protein>
<proteinExistence type="predicted"/>
<feature type="domain" description="D-glutamate N-acetyltransferase-like N-terminal" evidence="2">
    <location>
        <begin position="59"/>
        <end position="138"/>
    </location>
</feature>
<feature type="domain" description="D-glutamate N-acetyltransferase-like C-terminal" evidence="1">
    <location>
        <begin position="144"/>
        <end position="336"/>
    </location>
</feature>
<reference evidence="3 4" key="1">
    <citation type="submission" date="2021-07" db="EMBL/GenBank/DDBJ databases">
        <title>Sphingomonas sp.</title>
        <authorList>
            <person name="Feng G."/>
            <person name="Li J."/>
            <person name="Pan M."/>
        </authorList>
    </citation>
    <scope>NUCLEOTIDE SEQUENCE [LARGE SCALE GENOMIC DNA]</scope>
    <source>
        <strain evidence="3 4">RRHST34</strain>
    </source>
</reference>
<dbReference type="Pfam" id="PF17396">
    <property type="entry name" value="DUF1611_N"/>
    <property type="match status" value="1"/>
</dbReference>
<evidence type="ECO:0000313" key="3">
    <source>
        <dbReference type="EMBL" id="MBW6530252.1"/>
    </source>
</evidence>
<dbReference type="Gene3D" id="3.40.50.720">
    <property type="entry name" value="NAD(P)-binding Rossmann-like Domain"/>
    <property type="match status" value="1"/>
</dbReference>